<sequence length="361" mass="40887">MKAGSPDVDPLPPRVPLKFHFPYRPSTLLCSALIFWTVICILSEMFLYPHPFNIVINFTVTTYGPTLGFAVQYLVETFRGTYDSDKTRKKAATICSLWFLLFPMRFIPGWKVEFSWVFLVPLLSGCGGIVMSLYISLRYAADRRAIRLAELVVAPTKEEAPPPAMEAESQPLLASNTQFSIYRPSKMLLVTSMVFAVGSWATETLFVIWELQHRCHWRRISFTIIWELVLIWLYVPLIWIQSYTLKRTILRCAPTLVDEGGIGNYSMDLATIFVGMKPLVILYSATTTQYRALTYAPGIIQSCLVIYIGARYAWSFSKVIPRYARLNRREAGVENAVQATVPEPLQIYGTMTASSSTHSAT</sequence>
<feature type="transmembrane region" description="Helical" evidence="1">
    <location>
        <begin position="54"/>
        <end position="75"/>
    </location>
</feature>
<comment type="caution">
    <text evidence="2">The sequence shown here is derived from an EMBL/GenBank/DDBJ whole genome shotgun (WGS) entry which is preliminary data.</text>
</comment>
<proteinExistence type="predicted"/>
<feature type="transmembrane region" description="Helical" evidence="1">
    <location>
        <begin position="187"/>
        <end position="208"/>
    </location>
</feature>
<dbReference type="OrthoDB" id="3056399at2759"/>
<feature type="transmembrane region" description="Helical" evidence="1">
    <location>
        <begin position="220"/>
        <end position="240"/>
    </location>
</feature>
<evidence type="ECO:0000313" key="3">
    <source>
        <dbReference type="Proteomes" id="UP000567179"/>
    </source>
</evidence>
<keyword evidence="1" id="KW-0472">Membrane</keyword>
<dbReference type="AlphaFoldDB" id="A0A8H5B7C5"/>
<evidence type="ECO:0000256" key="1">
    <source>
        <dbReference type="SAM" id="Phobius"/>
    </source>
</evidence>
<keyword evidence="3" id="KW-1185">Reference proteome</keyword>
<feature type="transmembrane region" description="Helical" evidence="1">
    <location>
        <begin position="28"/>
        <end position="48"/>
    </location>
</feature>
<feature type="transmembrane region" description="Helical" evidence="1">
    <location>
        <begin position="114"/>
        <end position="137"/>
    </location>
</feature>
<keyword evidence="1" id="KW-1133">Transmembrane helix</keyword>
<reference evidence="2 3" key="1">
    <citation type="journal article" date="2020" name="ISME J.">
        <title>Uncovering the hidden diversity of litter-decomposition mechanisms in mushroom-forming fungi.</title>
        <authorList>
            <person name="Floudas D."/>
            <person name="Bentzer J."/>
            <person name="Ahren D."/>
            <person name="Johansson T."/>
            <person name="Persson P."/>
            <person name="Tunlid A."/>
        </authorList>
    </citation>
    <scope>NUCLEOTIDE SEQUENCE [LARGE SCALE GENOMIC DNA]</scope>
    <source>
        <strain evidence="2 3">CBS 101986</strain>
    </source>
</reference>
<accession>A0A8H5B7C5</accession>
<protein>
    <submittedName>
        <fullName evidence="2">Uncharacterized protein</fullName>
    </submittedName>
</protein>
<keyword evidence="1" id="KW-0812">Transmembrane</keyword>
<gene>
    <name evidence="2" type="ORF">D9619_012170</name>
</gene>
<evidence type="ECO:0000313" key="2">
    <source>
        <dbReference type="EMBL" id="KAF5317934.1"/>
    </source>
</evidence>
<name>A0A8H5B7C5_9AGAR</name>
<dbReference type="EMBL" id="JAACJJ010000031">
    <property type="protein sequence ID" value="KAF5317934.1"/>
    <property type="molecule type" value="Genomic_DNA"/>
</dbReference>
<organism evidence="2 3">
    <name type="scientific">Psilocybe cf. subviscida</name>
    <dbReference type="NCBI Taxonomy" id="2480587"/>
    <lineage>
        <taxon>Eukaryota</taxon>
        <taxon>Fungi</taxon>
        <taxon>Dikarya</taxon>
        <taxon>Basidiomycota</taxon>
        <taxon>Agaricomycotina</taxon>
        <taxon>Agaricomycetes</taxon>
        <taxon>Agaricomycetidae</taxon>
        <taxon>Agaricales</taxon>
        <taxon>Agaricineae</taxon>
        <taxon>Strophariaceae</taxon>
        <taxon>Psilocybe</taxon>
    </lineage>
</organism>
<dbReference type="Proteomes" id="UP000567179">
    <property type="component" value="Unassembled WGS sequence"/>
</dbReference>